<dbReference type="InterPro" id="IPR012910">
    <property type="entry name" value="Plug_dom"/>
</dbReference>
<dbReference type="Proteomes" id="UP000284531">
    <property type="component" value="Unassembled WGS sequence"/>
</dbReference>
<evidence type="ECO:0000256" key="6">
    <source>
        <dbReference type="ARBA" id="ARBA00023237"/>
    </source>
</evidence>
<keyword evidence="5 7" id="KW-0472">Membrane</keyword>
<comment type="similarity">
    <text evidence="7">Belongs to the TonB-dependent receptor family.</text>
</comment>
<dbReference type="Gene3D" id="2.40.170.20">
    <property type="entry name" value="TonB-dependent receptor, beta-barrel domain"/>
    <property type="match status" value="1"/>
</dbReference>
<keyword evidence="11" id="KW-1185">Reference proteome</keyword>
<feature type="chain" id="PRO_5019378196" evidence="8">
    <location>
        <begin position="22"/>
        <end position="1081"/>
    </location>
</feature>
<dbReference type="InterPro" id="IPR023996">
    <property type="entry name" value="TonB-dep_OMP_SusC/RagA"/>
</dbReference>
<reference evidence="10 11" key="1">
    <citation type="submission" date="2018-09" db="EMBL/GenBank/DDBJ databases">
        <title>Genomic Encyclopedia of Archaeal and Bacterial Type Strains, Phase II (KMG-II): from individual species to whole genera.</title>
        <authorList>
            <person name="Goeker M."/>
        </authorList>
    </citation>
    <scope>NUCLEOTIDE SEQUENCE [LARGE SCALE GENOMIC DNA]</scope>
    <source>
        <strain evidence="10 11">DSM 21950</strain>
    </source>
</reference>
<evidence type="ECO:0000313" key="11">
    <source>
        <dbReference type="Proteomes" id="UP000284531"/>
    </source>
</evidence>
<evidence type="ECO:0000313" key="10">
    <source>
        <dbReference type="EMBL" id="RKE04240.1"/>
    </source>
</evidence>
<dbReference type="RefSeq" id="WP_120239032.1">
    <property type="nucleotide sequence ID" value="NZ_RAPQ01000008.1"/>
</dbReference>
<dbReference type="InterPro" id="IPR008969">
    <property type="entry name" value="CarboxyPept-like_regulatory"/>
</dbReference>
<dbReference type="OrthoDB" id="9768177at2"/>
<proteinExistence type="inferred from homology"/>
<evidence type="ECO:0000256" key="5">
    <source>
        <dbReference type="ARBA" id="ARBA00023136"/>
    </source>
</evidence>
<dbReference type="Gene3D" id="2.60.40.1120">
    <property type="entry name" value="Carboxypeptidase-like, regulatory domain"/>
    <property type="match status" value="1"/>
</dbReference>
<comment type="caution">
    <text evidence="10">The sequence shown here is derived from an EMBL/GenBank/DDBJ whole genome shotgun (WGS) entry which is preliminary data.</text>
</comment>
<dbReference type="InterPro" id="IPR023997">
    <property type="entry name" value="TonB-dep_OMP_SusC/RagA_CS"/>
</dbReference>
<accession>A0A419X9J8</accession>
<dbReference type="InterPro" id="IPR036942">
    <property type="entry name" value="Beta-barrel_TonB_sf"/>
</dbReference>
<dbReference type="SUPFAM" id="SSF56935">
    <property type="entry name" value="Porins"/>
    <property type="match status" value="1"/>
</dbReference>
<dbReference type="SUPFAM" id="SSF49464">
    <property type="entry name" value="Carboxypeptidase regulatory domain-like"/>
    <property type="match status" value="1"/>
</dbReference>
<evidence type="ECO:0000256" key="2">
    <source>
        <dbReference type="ARBA" id="ARBA00022448"/>
    </source>
</evidence>
<evidence type="ECO:0000256" key="4">
    <source>
        <dbReference type="ARBA" id="ARBA00022692"/>
    </source>
</evidence>
<keyword evidence="4 7" id="KW-0812">Transmembrane</keyword>
<dbReference type="InterPro" id="IPR037066">
    <property type="entry name" value="Plug_dom_sf"/>
</dbReference>
<dbReference type="GO" id="GO:0009279">
    <property type="term" value="C:cell outer membrane"/>
    <property type="evidence" value="ECO:0007669"/>
    <property type="project" value="UniProtKB-SubCell"/>
</dbReference>
<dbReference type="AlphaFoldDB" id="A0A419X9J8"/>
<keyword evidence="8" id="KW-0732">Signal</keyword>
<keyword evidence="3 7" id="KW-1134">Transmembrane beta strand</keyword>
<dbReference type="Gene3D" id="2.170.130.10">
    <property type="entry name" value="TonB-dependent receptor, plug domain"/>
    <property type="match status" value="1"/>
</dbReference>
<gene>
    <name evidence="10" type="ORF">BXY64_1256</name>
</gene>
<dbReference type="Pfam" id="PF07715">
    <property type="entry name" value="Plug"/>
    <property type="match status" value="1"/>
</dbReference>
<evidence type="ECO:0000256" key="8">
    <source>
        <dbReference type="SAM" id="SignalP"/>
    </source>
</evidence>
<name>A0A419X9J8_9BACT</name>
<evidence type="ECO:0000256" key="7">
    <source>
        <dbReference type="PROSITE-ProRule" id="PRU01360"/>
    </source>
</evidence>
<sequence length="1081" mass="118634">MKKMIGLFVCLVLMGLQIVNAQSKQVTGTVTNAEDGLGMPGVSVVIKGTTVGSSTDIDGKYTIEASPNDILMFSFVGMITQEITVGDKTVIDVVLQTESIGVDEVVVTALGITREKKALGYSVTDLGGDEVSKVKQQNLVNSLSGKVAGVQIRQSNNFGGSTNMVIRGNSSIFGGNQPLFVVDGVPISGSTFNSAAQRGGSTGYDYGNALSDINPDDIANMSVLKGAAATAIYGSRGANGVVMITTKKGKKKKGLSISINSGITIGKIDKETFAEYQDEYGAGYGPYYGSTGYFEDLDVNGDGTDDLVVPTYDDASYGAKFSGQQVYHWDSFVPESANFGKAYEYKAAANTPVDFFETEVGYTNNVELTGGNEDGTFRLSYTNFHTNGILPNSKLNRNTVSFNGDYNINPKLKVGVSANVSLQDTKGRNSTGYSDNLMSQMRQWWQVNVDVKAQEDIYKQTKKNYSWNHQESTGDGVLNPLYWDNPYWTRFENYQTDSRDRIYGNAFFTFDAFDWLDITGRVSLDHYTSLREERRAVGSVAAPFGVLRTDEKSGYQRYEIGFTEVNYDFMANYNTSLSDDITLAGVVGISIRDESTDRYQASTLGGLVVPNLYSLSNSVNTPSAPIETLEEKRVYGMYAQATFSYKDILYLDLTDRIDKSSALPKDENTYNYYSIAASYLFSTHTELPWLNLGKLRMSYATVGNDTSPLNVYDTYVKNDNFGKYTLFSYPNTKNNIELKPEYTKEFEVGLETKMFNNRAGIDVSYYTKETEDMLIPVEVSKATGYSFNWVNAATVENNGIEVALYGNPIKTEAFSWDINVNWARNRNKVLDLYNDVENIVINSYQGGISINATKGQPLGTIRGTGFLFDDNGNKVVNSSGYYISQSDQIIGDQNPDWTGGISNTFSYKGLTLNFLIDIQKGGDVYSLDMHYGQGTGVLKHTAGLNELGNPKRDPVSEGGGILNVGVTEDGSPNTTRARADYYGGAYYWGNSSRNPGALTVYDASFVKLRELALTYNLPKNLISGFAQNVSLSLVGRNLWIIHKNVPYADPESGLSSGLAQGYLSGSYPTVRSWGFNVKVDF</sequence>
<keyword evidence="2 7" id="KW-0813">Transport</keyword>
<evidence type="ECO:0000256" key="3">
    <source>
        <dbReference type="ARBA" id="ARBA00022452"/>
    </source>
</evidence>
<organism evidence="10 11">
    <name type="scientific">Marinifilum flexuosum</name>
    <dbReference type="NCBI Taxonomy" id="1117708"/>
    <lineage>
        <taxon>Bacteria</taxon>
        <taxon>Pseudomonadati</taxon>
        <taxon>Bacteroidota</taxon>
        <taxon>Bacteroidia</taxon>
        <taxon>Marinilabiliales</taxon>
        <taxon>Marinifilaceae</taxon>
    </lineage>
</organism>
<protein>
    <submittedName>
        <fullName evidence="10">TonB-linked SusC/RagA family outer membrane protein</fullName>
    </submittedName>
</protein>
<evidence type="ECO:0000256" key="1">
    <source>
        <dbReference type="ARBA" id="ARBA00004571"/>
    </source>
</evidence>
<dbReference type="InterPro" id="IPR039426">
    <property type="entry name" value="TonB-dep_rcpt-like"/>
</dbReference>
<evidence type="ECO:0000259" key="9">
    <source>
        <dbReference type="Pfam" id="PF07715"/>
    </source>
</evidence>
<dbReference type="EMBL" id="RAPQ01000008">
    <property type="protein sequence ID" value="RKE04240.1"/>
    <property type="molecule type" value="Genomic_DNA"/>
</dbReference>
<dbReference type="PROSITE" id="PS52016">
    <property type="entry name" value="TONB_DEPENDENT_REC_3"/>
    <property type="match status" value="1"/>
</dbReference>
<dbReference type="Pfam" id="PF13715">
    <property type="entry name" value="CarbopepD_reg_2"/>
    <property type="match status" value="1"/>
</dbReference>
<comment type="subcellular location">
    <subcellularLocation>
        <location evidence="1 7">Cell outer membrane</location>
        <topology evidence="1 7">Multi-pass membrane protein</topology>
    </subcellularLocation>
</comment>
<feature type="signal peptide" evidence="8">
    <location>
        <begin position="1"/>
        <end position="21"/>
    </location>
</feature>
<keyword evidence="6 7" id="KW-0998">Cell outer membrane</keyword>
<feature type="domain" description="TonB-dependent receptor plug" evidence="9">
    <location>
        <begin position="117"/>
        <end position="241"/>
    </location>
</feature>
<dbReference type="NCBIfam" id="TIGR04056">
    <property type="entry name" value="OMP_RagA_SusC"/>
    <property type="match status" value="1"/>
</dbReference>
<dbReference type="NCBIfam" id="TIGR04057">
    <property type="entry name" value="SusC_RagA_signa"/>
    <property type="match status" value="1"/>
</dbReference>